<keyword evidence="5" id="KW-1003">Cell membrane</keyword>
<feature type="transmembrane region" description="Helical" evidence="13">
    <location>
        <begin position="145"/>
        <end position="168"/>
    </location>
</feature>
<keyword evidence="9 13" id="KW-1133">Transmembrane helix</keyword>
<keyword evidence="4" id="KW-0050">Antiport</keyword>
<evidence type="ECO:0000256" key="11">
    <source>
        <dbReference type="ARBA" id="ARBA00023136"/>
    </source>
</evidence>
<dbReference type="Pfam" id="PF00999">
    <property type="entry name" value="Na_H_Exchanger"/>
    <property type="match status" value="1"/>
</dbReference>
<dbReference type="InterPro" id="IPR006036">
    <property type="entry name" value="K_uptake_TrkA"/>
</dbReference>
<protein>
    <submittedName>
        <fullName evidence="15">Monovalent cation:proton antiporter-2 (CPA2) family protein</fullName>
    </submittedName>
</protein>
<evidence type="ECO:0000256" key="7">
    <source>
        <dbReference type="ARBA" id="ARBA00022692"/>
    </source>
</evidence>
<feature type="transmembrane region" description="Helical" evidence="13">
    <location>
        <begin position="112"/>
        <end position="133"/>
    </location>
</feature>
<dbReference type="PANTHER" id="PTHR46157">
    <property type="entry name" value="K(+) EFFLUX ANTIPORTER 3, CHLOROPLASTIC"/>
    <property type="match status" value="1"/>
</dbReference>
<comment type="caution">
    <text evidence="15">The sequence shown here is derived from an EMBL/GenBank/DDBJ whole genome shotgun (WGS) entry which is preliminary data.</text>
</comment>
<dbReference type="PRINTS" id="PR00335">
    <property type="entry name" value="KUPTAKETRKA"/>
</dbReference>
<feature type="transmembrane region" description="Helical" evidence="13">
    <location>
        <begin position="296"/>
        <end position="316"/>
    </location>
</feature>
<evidence type="ECO:0000256" key="5">
    <source>
        <dbReference type="ARBA" id="ARBA00022475"/>
    </source>
</evidence>
<evidence type="ECO:0000256" key="13">
    <source>
        <dbReference type="SAM" id="Phobius"/>
    </source>
</evidence>
<dbReference type="Proteomes" id="UP000766629">
    <property type="component" value="Unassembled WGS sequence"/>
</dbReference>
<organism evidence="15 16">
    <name type="scientific">Leisingera daeponensis</name>
    <dbReference type="NCBI Taxonomy" id="405746"/>
    <lineage>
        <taxon>Bacteria</taxon>
        <taxon>Pseudomonadati</taxon>
        <taxon>Pseudomonadota</taxon>
        <taxon>Alphaproteobacteria</taxon>
        <taxon>Rhodobacterales</taxon>
        <taxon>Roseobacteraceae</taxon>
        <taxon>Leisingera</taxon>
    </lineage>
</organism>
<evidence type="ECO:0000256" key="12">
    <source>
        <dbReference type="SAM" id="MobiDB-lite"/>
    </source>
</evidence>
<keyword evidence="11 13" id="KW-0472">Membrane</keyword>
<keyword evidence="7 13" id="KW-0812">Transmembrane</keyword>
<keyword evidence="6" id="KW-0633">Potassium transport</keyword>
<dbReference type="PANTHER" id="PTHR46157:SF4">
    <property type="entry name" value="K(+) EFFLUX ANTIPORTER 3, CHLOROPLASTIC"/>
    <property type="match status" value="1"/>
</dbReference>
<evidence type="ECO:0000256" key="1">
    <source>
        <dbReference type="ARBA" id="ARBA00004141"/>
    </source>
</evidence>
<feature type="compositionally biased region" description="Pro residues" evidence="12">
    <location>
        <begin position="629"/>
        <end position="638"/>
    </location>
</feature>
<dbReference type="Gene3D" id="3.40.50.720">
    <property type="entry name" value="NAD(P)-binding Rossmann-like Domain"/>
    <property type="match status" value="1"/>
</dbReference>
<keyword evidence="10" id="KW-0406">Ion transport</keyword>
<feature type="transmembrane region" description="Helical" evidence="13">
    <location>
        <begin position="84"/>
        <end position="106"/>
    </location>
</feature>
<feature type="region of interest" description="Disordered" evidence="12">
    <location>
        <begin position="618"/>
        <end position="638"/>
    </location>
</feature>
<evidence type="ECO:0000256" key="4">
    <source>
        <dbReference type="ARBA" id="ARBA00022449"/>
    </source>
</evidence>
<feature type="transmembrane region" description="Helical" evidence="13">
    <location>
        <begin position="53"/>
        <end position="72"/>
    </location>
</feature>
<dbReference type="SUPFAM" id="SSF51735">
    <property type="entry name" value="NAD(P)-binding Rossmann-fold domains"/>
    <property type="match status" value="1"/>
</dbReference>
<keyword evidence="3" id="KW-0813">Transport</keyword>
<proteinExistence type="inferred from homology"/>
<dbReference type="EMBL" id="JAHVJA010000009">
    <property type="protein sequence ID" value="MBY6141305.1"/>
    <property type="molecule type" value="Genomic_DNA"/>
</dbReference>
<evidence type="ECO:0000256" key="2">
    <source>
        <dbReference type="ARBA" id="ARBA00005551"/>
    </source>
</evidence>
<dbReference type="InterPro" id="IPR006153">
    <property type="entry name" value="Cation/H_exchanger_TM"/>
</dbReference>
<dbReference type="InterPro" id="IPR038770">
    <property type="entry name" value="Na+/solute_symporter_sf"/>
</dbReference>
<evidence type="ECO:0000256" key="8">
    <source>
        <dbReference type="ARBA" id="ARBA00022958"/>
    </source>
</evidence>
<dbReference type="PROSITE" id="PS51201">
    <property type="entry name" value="RCK_N"/>
    <property type="match status" value="1"/>
</dbReference>
<feature type="transmembrane region" description="Helical" evidence="13">
    <location>
        <begin position="386"/>
        <end position="404"/>
    </location>
</feature>
<reference evidence="15 16" key="1">
    <citation type="submission" date="2021-06" db="EMBL/GenBank/DDBJ databases">
        <title>50 bacteria genomes isolated from Dapeng, Shenzhen, China.</title>
        <authorList>
            <person name="Zheng W."/>
            <person name="Yu S."/>
            <person name="Huang Y."/>
        </authorList>
    </citation>
    <scope>NUCLEOTIDE SEQUENCE [LARGE SCALE GENOMIC DNA]</scope>
    <source>
        <strain evidence="15 16">DP1N14-2</strain>
    </source>
</reference>
<comment type="subcellular location">
    <subcellularLocation>
        <location evidence="1">Membrane</location>
        <topology evidence="1">Multi-pass membrane protein</topology>
    </subcellularLocation>
</comment>
<evidence type="ECO:0000256" key="10">
    <source>
        <dbReference type="ARBA" id="ARBA00023065"/>
    </source>
</evidence>
<keyword evidence="8" id="KW-0630">Potassium</keyword>
<dbReference type="InterPro" id="IPR036291">
    <property type="entry name" value="NAD(P)-bd_dom_sf"/>
</dbReference>
<feature type="transmembrane region" description="Helical" evidence="13">
    <location>
        <begin position="6"/>
        <end position="22"/>
    </location>
</feature>
<feature type="transmembrane region" description="Helical" evidence="13">
    <location>
        <begin position="352"/>
        <end position="380"/>
    </location>
</feature>
<evidence type="ECO:0000256" key="9">
    <source>
        <dbReference type="ARBA" id="ARBA00022989"/>
    </source>
</evidence>
<accession>A0ABS7NJG5</accession>
<evidence type="ECO:0000256" key="6">
    <source>
        <dbReference type="ARBA" id="ARBA00022538"/>
    </source>
</evidence>
<feature type="transmembrane region" description="Helical" evidence="13">
    <location>
        <begin position="241"/>
        <end position="259"/>
    </location>
</feature>
<name>A0ABS7NJG5_9RHOB</name>
<gene>
    <name evidence="15" type="ORF">KUV26_17850</name>
</gene>
<dbReference type="RefSeq" id="WP_222509379.1">
    <property type="nucleotide sequence ID" value="NZ_JAHVJA010000009.1"/>
</dbReference>
<evidence type="ECO:0000259" key="14">
    <source>
        <dbReference type="PROSITE" id="PS51201"/>
    </source>
</evidence>
<evidence type="ECO:0000313" key="15">
    <source>
        <dbReference type="EMBL" id="MBY6141305.1"/>
    </source>
</evidence>
<comment type="similarity">
    <text evidence="2">Belongs to the monovalent cation:proton antiporter 2 (CPA2) transporter (TC 2.A.37) family.</text>
</comment>
<dbReference type="Pfam" id="PF02254">
    <property type="entry name" value="TrkA_N"/>
    <property type="match status" value="1"/>
</dbReference>
<evidence type="ECO:0000313" key="16">
    <source>
        <dbReference type="Proteomes" id="UP000766629"/>
    </source>
</evidence>
<feature type="domain" description="RCK N-terminal" evidence="14">
    <location>
        <begin position="426"/>
        <end position="545"/>
    </location>
</feature>
<dbReference type="InterPro" id="IPR004771">
    <property type="entry name" value="K/H_exchanger"/>
</dbReference>
<keyword evidence="16" id="KW-1185">Reference proteome</keyword>
<feature type="transmembrane region" description="Helical" evidence="13">
    <location>
        <begin position="29"/>
        <end position="47"/>
    </location>
</feature>
<dbReference type="Gene3D" id="1.20.1530.20">
    <property type="match status" value="1"/>
</dbReference>
<feature type="transmembrane region" description="Helical" evidence="13">
    <location>
        <begin position="208"/>
        <end position="229"/>
    </location>
</feature>
<sequence>MDLLAAGFVYLVAAVIAVPLAKRLGLGSVLGYLIAGLVIGPVLGVVGGETVDIQHFAEFGVVMMLFLVGLELQPAMLWRMRAQLLGLGGMQVLGTAVLIAAAALVFGVAWQASLALGMILALSSTAIVLQTLGEKGLMPTAGGKGSFSVLLTQDIAVIPMLALMPLLAVNAVAGGHDGHGDSGHGAPAADAHGHGHGAPTLFDTLPDWAQAVAVLLIIGGIIVAGRTVIRPVFRFIAEARLREIFTAAALMLVIGIALLMNYVGLSPALGTFLAGVVLSDSEYRHELESDIEPFKGLLLGLFFITVGAGIDFQLLLSNPVGLVGLALGLMALKAGVLYVLGTGFGLRGADRWLFSLGLAQAGEFAFVLFGFAAGAGILGAEVIKPMTLVVALTMLLTPLLFILYEKVLAPRAVRTEDRAADEIDEAGSIVVAGIGRVGQIITRMLVTNGHKVTVLDHDPETIENLSRIGFRAYYGDATRPDLLHSAGLEDAKLFVAALDDREKQTELVHHVAKTYPEVTIHARAHDRHHVYELERAGAHLAQRETFEGALAMGRDAMTAIGYHPFRAEAASRTFRSHDREALDGLRESWNESGVSKSYIDAMRAHSQTLFELMKADRHDTHDRSERGWTPPPKGDASL</sequence>
<feature type="transmembrane region" description="Helical" evidence="13">
    <location>
        <begin position="322"/>
        <end position="340"/>
    </location>
</feature>
<evidence type="ECO:0000256" key="3">
    <source>
        <dbReference type="ARBA" id="ARBA00022448"/>
    </source>
</evidence>
<dbReference type="InterPro" id="IPR003148">
    <property type="entry name" value="RCK_N"/>
</dbReference>
<dbReference type="NCBIfam" id="TIGR00932">
    <property type="entry name" value="2a37"/>
    <property type="match status" value="1"/>
</dbReference>